<proteinExistence type="predicted"/>
<reference evidence="2" key="1">
    <citation type="journal article" date="2023" name="Mol. Phylogenet. Evol.">
        <title>Genome-scale phylogeny and comparative genomics of the fungal order Sordariales.</title>
        <authorList>
            <person name="Hensen N."/>
            <person name="Bonometti L."/>
            <person name="Westerberg I."/>
            <person name="Brannstrom I.O."/>
            <person name="Guillou S."/>
            <person name="Cros-Aarteil S."/>
            <person name="Calhoun S."/>
            <person name="Haridas S."/>
            <person name="Kuo A."/>
            <person name="Mondo S."/>
            <person name="Pangilinan J."/>
            <person name="Riley R."/>
            <person name="LaButti K."/>
            <person name="Andreopoulos B."/>
            <person name="Lipzen A."/>
            <person name="Chen C."/>
            <person name="Yan M."/>
            <person name="Daum C."/>
            <person name="Ng V."/>
            <person name="Clum A."/>
            <person name="Steindorff A."/>
            <person name="Ohm R.A."/>
            <person name="Martin F."/>
            <person name="Silar P."/>
            <person name="Natvig D.O."/>
            <person name="Lalanne C."/>
            <person name="Gautier V."/>
            <person name="Ament-Velasquez S.L."/>
            <person name="Kruys A."/>
            <person name="Hutchinson M.I."/>
            <person name="Powell A.J."/>
            <person name="Barry K."/>
            <person name="Miller A.N."/>
            <person name="Grigoriev I.V."/>
            <person name="Debuchy R."/>
            <person name="Gladieux P."/>
            <person name="Hiltunen Thoren M."/>
            <person name="Johannesson H."/>
        </authorList>
    </citation>
    <scope>NUCLEOTIDE SEQUENCE</scope>
    <source>
        <strain evidence="2">CBS 538.74</strain>
    </source>
</reference>
<protein>
    <submittedName>
        <fullName evidence="2">Uncharacterized protein</fullName>
    </submittedName>
</protein>
<accession>A0AAN6ZZC0</accession>
<dbReference type="PANTHER" id="PTHR40619">
    <property type="entry name" value="FUNGAL STAND N-TERMINAL GOODBYE DOMAIN-CONTAINING PROTEIN"/>
    <property type="match status" value="1"/>
</dbReference>
<name>A0AAN6ZZC0_9PEZI</name>
<organism evidence="2 3">
    <name type="scientific">Chaetomidium leptoderma</name>
    <dbReference type="NCBI Taxonomy" id="669021"/>
    <lineage>
        <taxon>Eukaryota</taxon>
        <taxon>Fungi</taxon>
        <taxon>Dikarya</taxon>
        <taxon>Ascomycota</taxon>
        <taxon>Pezizomycotina</taxon>
        <taxon>Sordariomycetes</taxon>
        <taxon>Sordariomycetidae</taxon>
        <taxon>Sordariales</taxon>
        <taxon>Chaetomiaceae</taxon>
        <taxon>Chaetomidium</taxon>
    </lineage>
</organism>
<dbReference type="AlphaFoldDB" id="A0AAN6ZZC0"/>
<dbReference type="PANTHER" id="PTHR40619:SF3">
    <property type="entry name" value="FUNGAL STAND N-TERMINAL GOODBYE DOMAIN-CONTAINING PROTEIN"/>
    <property type="match status" value="1"/>
</dbReference>
<gene>
    <name evidence="2" type="ORF">C8A00DRAFT_14394</name>
</gene>
<evidence type="ECO:0000313" key="2">
    <source>
        <dbReference type="EMBL" id="KAK4154461.1"/>
    </source>
</evidence>
<reference evidence="2" key="2">
    <citation type="submission" date="2023-05" db="EMBL/GenBank/DDBJ databases">
        <authorList>
            <consortium name="Lawrence Berkeley National Laboratory"/>
            <person name="Steindorff A."/>
            <person name="Hensen N."/>
            <person name="Bonometti L."/>
            <person name="Westerberg I."/>
            <person name="Brannstrom I.O."/>
            <person name="Guillou S."/>
            <person name="Cros-Aarteil S."/>
            <person name="Calhoun S."/>
            <person name="Haridas S."/>
            <person name="Kuo A."/>
            <person name="Mondo S."/>
            <person name="Pangilinan J."/>
            <person name="Riley R."/>
            <person name="Labutti K."/>
            <person name="Andreopoulos B."/>
            <person name="Lipzen A."/>
            <person name="Chen C."/>
            <person name="Yanf M."/>
            <person name="Daum C."/>
            <person name="Ng V."/>
            <person name="Clum A."/>
            <person name="Ohm R."/>
            <person name="Martin F."/>
            <person name="Silar P."/>
            <person name="Natvig D."/>
            <person name="Lalanne C."/>
            <person name="Gautier V."/>
            <person name="Ament-Velasquez S.L."/>
            <person name="Kruys A."/>
            <person name="Hutchinson M.I."/>
            <person name="Powell A.J."/>
            <person name="Barry K."/>
            <person name="Miller A.N."/>
            <person name="Grigoriev I.V."/>
            <person name="Debuchy R."/>
            <person name="Gladieux P."/>
            <person name="Thoren M.H."/>
            <person name="Johannesson H."/>
        </authorList>
    </citation>
    <scope>NUCLEOTIDE SEQUENCE</scope>
    <source>
        <strain evidence="2">CBS 538.74</strain>
    </source>
</reference>
<evidence type="ECO:0000313" key="3">
    <source>
        <dbReference type="Proteomes" id="UP001302745"/>
    </source>
</evidence>
<sequence>MASETKRRGLNWLRPGRQEVAVVGGYVADQAPEIHTGFGGSSQLDVEQVKFVLNLQPYVQLEHALKEYITETLRIQVTTFDNHLCEKIGDMEKAYDGSKKGLWHRLWYGMAGQREIIGAWLDLIPDEFGLSVIKAGIAVVFKLAENSKDKRAKVFNTFSTLQEALLKLRPDCARFGADPKVKQSATELYQAIVRAIEDLVLVLSRMEKFLWTRFAARLKREYEREESRPTLDTILQTLETHIKGYHDAVDLARDHIIERTEAYSRLAAGKTTLVHQDTHYLRKRADEDAAFREEQRQQDEDYRSVVLKAMRGGETELKQVAEGQGEIQASMRTVLMNVILELKHQEAIEAEIVTLRQQLEISHSSKHTAVVSLTHLCNILAQPLSAYYNSDEPPNLEWMFQHPSNDLRHALAEQGRFPLKTQGQVQSLLTHQQFLDWLSHPHPSLILVDANIRESNYGGLSAISVFSSTLVTSLMQAYPDTAVVIHFFCGMHAARGRPLYGPSGLVRSLIMQLLMKLDAKDPDMRTWNLDFINDRAFLRNLEEHSLADLCFALHSLLYEFSVDTCVYCIVDSISCFDARGLLEDLGTVMGLLRAIVDDTKLVPVFKVLVTNPRESTRAIKNMTLSARNPAGLITLSPHNLVPGQISGLAVDDHLLRTPAHIGGGRPRSPSPFRHSRAPSPAVSVRKRIAEPVLAAREVFPDSDGGPYWTDNSDNGRWGY</sequence>
<dbReference type="EMBL" id="MU856911">
    <property type="protein sequence ID" value="KAK4154461.1"/>
    <property type="molecule type" value="Genomic_DNA"/>
</dbReference>
<feature type="compositionally biased region" description="Low complexity" evidence="1">
    <location>
        <begin position="666"/>
        <end position="680"/>
    </location>
</feature>
<keyword evidence="3" id="KW-1185">Reference proteome</keyword>
<dbReference type="Proteomes" id="UP001302745">
    <property type="component" value="Unassembled WGS sequence"/>
</dbReference>
<comment type="caution">
    <text evidence="2">The sequence shown here is derived from an EMBL/GenBank/DDBJ whole genome shotgun (WGS) entry which is preliminary data.</text>
</comment>
<evidence type="ECO:0000256" key="1">
    <source>
        <dbReference type="SAM" id="MobiDB-lite"/>
    </source>
</evidence>
<feature type="region of interest" description="Disordered" evidence="1">
    <location>
        <begin position="659"/>
        <end position="684"/>
    </location>
</feature>